<organism evidence="2 3">
    <name type="scientific">Nonomuraea cypriaca</name>
    <dbReference type="NCBI Taxonomy" id="1187855"/>
    <lineage>
        <taxon>Bacteria</taxon>
        <taxon>Bacillati</taxon>
        <taxon>Actinomycetota</taxon>
        <taxon>Actinomycetes</taxon>
        <taxon>Streptosporangiales</taxon>
        <taxon>Streptosporangiaceae</taxon>
        <taxon>Nonomuraea</taxon>
    </lineage>
</organism>
<protein>
    <submittedName>
        <fullName evidence="2">DUF397 domain-containing protein</fullName>
    </submittedName>
</protein>
<dbReference type="RefSeq" id="WP_195902834.1">
    <property type="nucleotide sequence ID" value="NZ_JADOGI010000341.1"/>
</dbReference>
<evidence type="ECO:0000313" key="2">
    <source>
        <dbReference type="EMBL" id="MBF8193991.1"/>
    </source>
</evidence>
<keyword evidence="3" id="KW-1185">Reference proteome</keyword>
<proteinExistence type="predicted"/>
<feature type="domain" description="DUF397" evidence="1">
    <location>
        <begin position="10"/>
        <end position="62"/>
    </location>
</feature>
<comment type="caution">
    <text evidence="2">The sequence shown here is derived from an EMBL/GenBank/DDBJ whole genome shotgun (WGS) entry which is preliminary data.</text>
</comment>
<reference evidence="2" key="1">
    <citation type="submission" date="2020-11" db="EMBL/GenBank/DDBJ databases">
        <title>Whole-genome analyses of Nonomuraea sp. K274.</title>
        <authorList>
            <person name="Veyisoglu A."/>
        </authorList>
    </citation>
    <scope>NUCLEOTIDE SEQUENCE</scope>
    <source>
        <strain evidence="2">K274</strain>
    </source>
</reference>
<dbReference type="Proteomes" id="UP000605361">
    <property type="component" value="Unassembled WGS sequence"/>
</dbReference>
<name>A0A931AJZ6_9ACTN</name>
<sequence>MKTDNELATAAWRKAKASGSSGGSCVEVAPLSGGRVAVRDSKNRSGPALIFTAPEWTAFKDGMSKGEFDF</sequence>
<dbReference type="Pfam" id="PF04149">
    <property type="entry name" value="DUF397"/>
    <property type="match status" value="1"/>
</dbReference>
<evidence type="ECO:0000259" key="1">
    <source>
        <dbReference type="Pfam" id="PF04149"/>
    </source>
</evidence>
<dbReference type="AlphaFoldDB" id="A0A931AJZ6"/>
<accession>A0A931AJZ6</accession>
<dbReference type="EMBL" id="JADOGI010000341">
    <property type="protein sequence ID" value="MBF8193991.1"/>
    <property type="molecule type" value="Genomic_DNA"/>
</dbReference>
<gene>
    <name evidence="2" type="ORF">ITP53_51620</name>
</gene>
<evidence type="ECO:0000313" key="3">
    <source>
        <dbReference type="Proteomes" id="UP000605361"/>
    </source>
</evidence>
<dbReference type="InterPro" id="IPR007278">
    <property type="entry name" value="DUF397"/>
</dbReference>